<reference evidence="16 17" key="1">
    <citation type="journal article" date="2008" name="J. Bacteriol.">
        <title>The genome of Heliobacterium modesticaldum, a phototrophic representative of the Firmicutes containing the simplest photosynthetic apparatus.</title>
        <authorList>
            <person name="Sattley W.M."/>
            <person name="Madigan M.T."/>
            <person name="Swingley W.D."/>
            <person name="Cheung P.C."/>
            <person name="Clocksin K.M."/>
            <person name="Conrad A.L."/>
            <person name="Dejesa L.C."/>
            <person name="Honchak B.M."/>
            <person name="Jung D.O."/>
            <person name="Karbach L.E."/>
            <person name="Kurdoglu A."/>
            <person name="Lahiri S."/>
            <person name="Mastrian S.D."/>
            <person name="Page L.E."/>
            <person name="Taylor H.L."/>
            <person name="Wang Z.T."/>
            <person name="Raymond J."/>
            <person name="Chen M."/>
            <person name="Blankenship R.E."/>
            <person name="Touchman J.W."/>
        </authorList>
    </citation>
    <scope>NUCLEOTIDE SEQUENCE [LARGE SCALE GENOMIC DNA]</scope>
    <source>
        <strain evidence="17">ATCC 51547 / Ice1</strain>
    </source>
</reference>
<evidence type="ECO:0000259" key="15">
    <source>
        <dbReference type="SMART" id="SM00822"/>
    </source>
</evidence>
<dbReference type="GO" id="GO:0051287">
    <property type="term" value="F:NAD binding"/>
    <property type="evidence" value="ECO:0007669"/>
    <property type="project" value="UniProtKB-UniRule"/>
</dbReference>
<dbReference type="STRING" id="498761.HM1_2165"/>
<evidence type="ECO:0000256" key="8">
    <source>
        <dbReference type="ARBA" id="ARBA00023098"/>
    </source>
</evidence>
<dbReference type="NCBIfam" id="NF005559">
    <property type="entry name" value="PRK07231.1"/>
    <property type="match status" value="1"/>
</dbReference>
<evidence type="ECO:0000256" key="7">
    <source>
        <dbReference type="ARBA" id="ARBA00023002"/>
    </source>
</evidence>
<dbReference type="eggNOG" id="COG1028">
    <property type="taxonomic scope" value="Bacteria"/>
</dbReference>
<keyword evidence="8 14" id="KW-0443">Lipid metabolism</keyword>
<dbReference type="KEGG" id="hmo:HM1_2165"/>
<sequence>MDKMGVDKRAALITGGSRGIGRAIALQLAAKGYAVAVNYAGSADKASAVVDEIISTGGEAFAVQADVSQPEQVDAMIQKALDTFGRLDVLVNNAAITRDNLLMRLKEDDWNNVIDTNLKGVYLCTKGVVKIMLKQRSGRIVNITSVVGQTGNAGQANYAAAKAGVIAFTKSVAKEVGSRNITVNAVAPGYIQTDMTEKLPAEVREHFVRSIPLGRMGQPDDVAKVVAFLVSEDAAYITGQTINVDGGLVMI</sequence>
<keyword evidence="4 14" id="KW-0444">Lipid biosynthesis</keyword>
<gene>
    <name evidence="16" type="primary">fabG</name>
    <name evidence="16" type="ORF">HM1_2165</name>
</gene>
<feature type="binding site" evidence="13">
    <location>
        <begin position="15"/>
        <end position="18"/>
    </location>
    <ligand>
        <name>NADP(+)</name>
        <dbReference type="ChEBI" id="CHEBI:58349"/>
    </ligand>
</feature>
<feature type="active site" description="Proton acceptor" evidence="12">
    <location>
        <position position="158"/>
    </location>
</feature>
<evidence type="ECO:0000256" key="2">
    <source>
        <dbReference type="ARBA" id="ARBA00005194"/>
    </source>
</evidence>
<dbReference type="NCBIfam" id="NF004197">
    <property type="entry name" value="PRK05653.1-1"/>
    <property type="match status" value="1"/>
</dbReference>
<comment type="function">
    <text evidence="1 14">Catalyzes the NADPH-dependent reduction of beta-ketoacyl-ACP substrates to beta-hydroxyacyl-ACP products, the first reductive step in the elongation cycle of fatty acid biosynthesis.</text>
</comment>
<evidence type="ECO:0000256" key="6">
    <source>
        <dbReference type="ARBA" id="ARBA00022857"/>
    </source>
</evidence>
<dbReference type="InterPro" id="IPR020904">
    <property type="entry name" value="Sc_DH/Rdtase_CS"/>
</dbReference>
<feature type="binding site" evidence="13">
    <location>
        <position position="93"/>
    </location>
    <ligand>
        <name>NADP(+)</name>
        <dbReference type="ChEBI" id="CHEBI:58349"/>
    </ligand>
</feature>
<comment type="catalytic activity">
    <reaction evidence="11 14">
        <text>a (3R)-hydroxyacyl-[ACP] + NADP(+) = a 3-oxoacyl-[ACP] + NADPH + H(+)</text>
        <dbReference type="Rhea" id="RHEA:17397"/>
        <dbReference type="Rhea" id="RHEA-COMP:9916"/>
        <dbReference type="Rhea" id="RHEA-COMP:9945"/>
        <dbReference type="ChEBI" id="CHEBI:15378"/>
        <dbReference type="ChEBI" id="CHEBI:57783"/>
        <dbReference type="ChEBI" id="CHEBI:58349"/>
        <dbReference type="ChEBI" id="CHEBI:78776"/>
        <dbReference type="ChEBI" id="CHEBI:78827"/>
        <dbReference type="EC" id="1.1.1.100"/>
    </reaction>
</comment>
<comment type="similarity">
    <text evidence="3 14">Belongs to the short-chain dehydrogenases/reductases (SDR) family.</text>
</comment>
<protein>
    <recommendedName>
        <fullName evidence="14">3-oxoacyl-[acyl-carrier-protein] reductase</fullName>
        <ecNumber evidence="14">1.1.1.100</ecNumber>
    </recommendedName>
</protein>
<accession>B0TGW0</accession>
<dbReference type="EC" id="1.1.1.100" evidence="14"/>
<evidence type="ECO:0000256" key="13">
    <source>
        <dbReference type="PIRSR" id="PIRSR611284-2"/>
    </source>
</evidence>
<keyword evidence="17" id="KW-1185">Reference proteome</keyword>
<keyword evidence="6 13" id="KW-0521">NADP</keyword>
<dbReference type="NCBIfam" id="TIGR01830">
    <property type="entry name" value="3oxo_ACP_reduc"/>
    <property type="match status" value="1"/>
</dbReference>
<keyword evidence="5 14" id="KW-0276">Fatty acid metabolism</keyword>
<dbReference type="SUPFAM" id="SSF51735">
    <property type="entry name" value="NAD(P)-binding Rossmann-fold domains"/>
    <property type="match status" value="1"/>
</dbReference>
<dbReference type="Gene3D" id="3.40.50.720">
    <property type="entry name" value="NAD(P)-binding Rossmann-like Domain"/>
    <property type="match status" value="1"/>
</dbReference>
<dbReference type="UniPathway" id="UPA00094"/>
<dbReference type="InterPro" id="IPR036291">
    <property type="entry name" value="NAD(P)-bd_dom_sf"/>
</dbReference>
<dbReference type="PROSITE" id="PS00061">
    <property type="entry name" value="ADH_SHORT"/>
    <property type="match status" value="1"/>
</dbReference>
<evidence type="ECO:0000256" key="4">
    <source>
        <dbReference type="ARBA" id="ARBA00022516"/>
    </source>
</evidence>
<evidence type="ECO:0000256" key="5">
    <source>
        <dbReference type="ARBA" id="ARBA00022832"/>
    </source>
</evidence>
<dbReference type="FunFam" id="3.40.50.720:FF:000037">
    <property type="entry name" value="3-oxoacyl-[acyl-carrier-protein] reductase FabG"/>
    <property type="match status" value="1"/>
</dbReference>
<evidence type="ECO:0000313" key="17">
    <source>
        <dbReference type="Proteomes" id="UP000008550"/>
    </source>
</evidence>
<keyword evidence="9 14" id="KW-0275">Fatty acid biosynthesis</keyword>
<feature type="domain" description="Ketoreductase" evidence="15">
    <location>
        <begin position="9"/>
        <end position="189"/>
    </location>
</feature>
<dbReference type="NCBIfam" id="NF004200">
    <property type="entry name" value="PRK05653.1-5"/>
    <property type="match status" value="1"/>
</dbReference>
<evidence type="ECO:0000313" key="16">
    <source>
        <dbReference type="EMBL" id="ABZ84721.1"/>
    </source>
</evidence>
<dbReference type="Pfam" id="PF13561">
    <property type="entry name" value="adh_short_C2"/>
    <property type="match status" value="1"/>
</dbReference>
<dbReference type="SMART" id="SM00822">
    <property type="entry name" value="PKS_KR"/>
    <property type="match status" value="1"/>
</dbReference>
<feature type="binding site" evidence="13">
    <location>
        <begin position="158"/>
        <end position="162"/>
    </location>
    <ligand>
        <name>NADP(+)</name>
        <dbReference type="ChEBI" id="CHEBI:58349"/>
    </ligand>
</feature>
<evidence type="ECO:0000256" key="3">
    <source>
        <dbReference type="ARBA" id="ARBA00006484"/>
    </source>
</evidence>
<dbReference type="PANTHER" id="PTHR42879:SF2">
    <property type="entry name" value="3-OXOACYL-[ACYL-CARRIER-PROTEIN] REDUCTASE FABG"/>
    <property type="match status" value="1"/>
</dbReference>
<dbReference type="InterPro" id="IPR050259">
    <property type="entry name" value="SDR"/>
</dbReference>
<dbReference type="GO" id="GO:0006633">
    <property type="term" value="P:fatty acid biosynthetic process"/>
    <property type="evidence" value="ECO:0007669"/>
    <property type="project" value="UniProtKB-UniPathway"/>
</dbReference>
<dbReference type="Proteomes" id="UP000008550">
    <property type="component" value="Chromosome"/>
</dbReference>
<evidence type="ECO:0000256" key="9">
    <source>
        <dbReference type="ARBA" id="ARBA00023160"/>
    </source>
</evidence>
<dbReference type="CDD" id="cd05333">
    <property type="entry name" value="BKR_SDR_c"/>
    <property type="match status" value="1"/>
</dbReference>
<dbReference type="PRINTS" id="PR00080">
    <property type="entry name" value="SDRFAMILY"/>
</dbReference>
<dbReference type="NCBIfam" id="NF009466">
    <property type="entry name" value="PRK12826.1-2"/>
    <property type="match status" value="1"/>
</dbReference>
<organism evidence="16 17">
    <name type="scientific">Heliobacterium modesticaldum (strain ATCC 51547 / Ice1)</name>
    <dbReference type="NCBI Taxonomy" id="498761"/>
    <lineage>
        <taxon>Bacteria</taxon>
        <taxon>Bacillati</taxon>
        <taxon>Bacillota</taxon>
        <taxon>Clostridia</taxon>
        <taxon>Eubacteriales</taxon>
        <taxon>Heliobacteriaceae</taxon>
        <taxon>Heliomicrobium</taxon>
    </lineage>
</organism>
<evidence type="ECO:0000256" key="1">
    <source>
        <dbReference type="ARBA" id="ARBA00002607"/>
    </source>
</evidence>
<feature type="binding site" evidence="13">
    <location>
        <position position="191"/>
    </location>
    <ligand>
        <name>NADP(+)</name>
        <dbReference type="ChEBI" id="CHEBI:58349"/>
    </ligand>
</feature>
<name>B0TGW0_HELMI</name>
<comment type="pathway">
    <text evidence="2 14">Lipid metabolism; fatty acid biosynthesis.</text>
</comment>
<dbReference type="InterPro" id="IPR011284">
    <property type="entry name" value="3oxo_ACP_reduc"/>
</dbReference>
<dbReference type="InterPro" id="IPR057326">
    <property type="entry name" value="KR_dom"/>
</dbReference>
<dbReference type="GO" id="GO:0004316">
    <property type="term" value="F:3-oxoacyl-[acyl-carrier-protein] reductase (NADPH) activity"/>
    <property type="evidence" value="ECO:0007669"/>
    <property type="project" value="UniProtKB-UniRule"/>
</dbReference>
<evidence type="ECO:0000256" key="11">
    <source>
        <dbReference type="ARBA" id="ARBA00048508"/>
    </source>
</evidence>
<dbReference type="InterPro" id="IPR002347">
    <property type="entry name" value="SDR_fam"/>
</dbReference>
<evidence type="ECO:0000256" key="10">
    <source>
        <dbReference type="ARBA" id="ARBA00023221"/>
    </source>
</evidence>
<dbReference type="PRINTS" id="PR00081">
    <property type="entry name" value="GDHRDH"/>
</dbReference>
<evidence type="ECO:0000256" key="12">
    <source>
        <dbReference type="PIRSR" id="PIRSR611284-1"/>
    </source>
</evidence>
<dbReference type="EMBL" id="CP000930">
    <property type="protein sequence ID" value="ABZ84721.1"/>
    <property type="molecule type" value="Genomic_DNA"/>
</dbReference>
<keyword evidence="7 14" id="KW-0560">Oxidoreductase</keyword>
<dbReference type="PANTHER" id="PTHR42879">
    <property type="entry name" value="3-OXOACYL-(ACYL-CARRIER-PROTEIN) REDUCTASE"/>
    <property type="match status" value="1"/>
</dbReference>
<dbReference type="HOGENOM" id="CLU_010194_1_3_9"/>
<keyword evidence="10" id="KW-0753">Steroid metabolism</keyword>
<evidence type="ECO:0000256" key="14">
    <source>
        <dbReference type="RuleBase" id="RU366074"/>
    </source>
</evidence>
<dbReference type="AlphaFoldDB" id="B0TGW0"/>
<proteinExistence type="inferred from homology"/>
<comment type="subunit">
    <text evidence="14">Homotetramer.</text>
</comment>
<dbReference type="GO" id="GO:0008202">
    <property type="term" value="P:steroid metabolic process"/>
    <property type="evidence" value="ECO:0007669"/>
    <property type="project" value="UniProtKB-KW"/>
</dbReference>